<reference evidence="6 7" key="1">
    <citation type="submission" date="2018-02" db="EMBL/GenBank/DDBJ databases">
        <authorList>
            <person name="Dubost A."/>
        </authorList>
    </citation>
    <scope>NUCLEOTIDE SEQUENCE [LARGE SCALE GENOMIC DNA]</scope>
    <source>
        <strain evidence="7">JV551A3</strain>
    </source>
</reference>
<dbReference type="Pfam" id="PF03466">
    <property type="entry name" value="LysR_substrate"/>
    <property type="match status" value="1"/>
</dbReference>
<evidence type="ECO:0000259" key="5">
    <source>
        <dbReference type="PROSITE" id="PS50931"/>
    </source>
</evidence>
<dbReference type="Proteomes" id="UP000294335">
    <property type="component" value="Unassembled WGS sequence"/>
</dbReference>
<dbReference type="EMBL" id="OPYN01000164">
    <property type="protein sequence ID" value="SPO62146.1"/>
    <property type="molecule type" value="Genomic_DNA"/>
</dbReference>
<feature type="domain" description="HTH lysR-type" evidence="5">
    <location>
        <begin position="13"/>
        <end position="70"/>
    </location>
</feature>
<accession>A0AAQ1PBC6</accession>
<dbReference type="PANTHER" id="PTHR30126:SF98">
    <property type="entry name" value="HTH-TYPE TRANSCRIPTIONAL ACTIVATOR BAUR"/>
    <property type="match status" value="1"/>
</dbReference>
<dbReference type="AlphaFoldDB" id="A0AAQ1PBC6"/>
<evidence type="ECO:0000256" key="3">
    <source>
        <dbReference type="ARBA" id="ARBA00023125"/>
    </source>
</evidence>
<organism evidence="6 7">
    <name type="scientific">Pseudomonas inefficax</name>
    <dbReference type="NCBI Taxonomy" id="2078786"/>
    <lineage>
        <taxon>Bacteria</taxon>
        <taxon>Pseudomonadati</taxon>
        <taxon>Pseudomonadota</taxon>
        <taxon>Gammaproteobacteria</taxon>
        <taxon>Pseudomonadales</taxon>
        <taxon>Pseudomonadaceae</taxon>
        <taxon>Pseudomonas</taxon>
    </lineage>
</organism>
<dbReference type="PROSITE" id="PS50931">
    <property type="entry name" value="HTH_LYSR"/>
    <property type="match status" value="1"/>
</dbReference>
<dbReference type="InterPro" id="IPR005119">
    <property type="entry name" value="LysR_subst-bd"/>
</dbReference>
<evidence type="ECO:0000256" key="2">
    <source>
        <dbReference type="ARBA" id="ARBA00023015"/>
    </source>
</evidence>
<sequence>MTKKTPVHQVSDFDLRLLRVFKTVVECGSFSAAESVLGITRSAISLHMGDLEKRLGMRLCQRGRAGFALTDEGREVLRAGETVLAAIEGFRSEVNQMHQHLRGDLNVAIVNNLVTQPRMRITHALKAVRAEGSGVRINLSMSTPGDIERGLLDGRLHVGAVPLIAPLSGLDYSLLYEERSKLYCSHEHPLFASAATVTDAQLAQADAVVPTYRMTAKAISLHQRLNFAASATDREGIAFLILTGSYIGFLPDHYAVTWVEKGLMAPLGPGHMFFDAKLAIATRKGRRQNLILERFLDELKLTDTPASN</sequence>
<dbReference type="Pfam" id="PF00126">
    <property type="entry name" value="HTH_1"/>
    <property type="match status" value="1"/>
</dbReference>
<dbReference type="SUPFAM" id="SSF53850">
    <property type="entry name" value="Periplasmic binding protein-like II"/>
    <property type="match status" value="1"/>
</dbReference>
<dbReference type="CDD" id="cd05466">
    <property type="entry name" value="PBP2_LTTR_substrate"/>
    <property type="match status" value="1"/>
</dbReference>
<evidence type="ECO:0000256" key="4">
    <source>
        <dbReference type="ARBA" id="ARBA00023163"/>
    </source>
</evidence>
<dbReference type="InterPro" id="IPR036390">
    <property type="entry name" value="WH_DNA-bd_sf"/>
</dbReference>
<dbReference type="InterPro" id="IPR036388">
    <property type="entry name" value="WH-like_DNA-bd_sf"/>
</dbReference>
<dbReference type="GO" id="GO:0003700">
    <property type="term" value="F:DNA-binding transcription factor activity"/>
    <property type="evidence" value="ECO:0007669"/>
    <property type="project" value="InterPro"/>
</dbReference>
<dbReference type="InterPro" id="IPR000847">
    <property type="entry name" value="LysR_HTH_N"/>
</dbReference>
<evidence type="ECO:0000313" key="6">
    <source>
        <dbReference type="EMBL" id="SPO62146.1"/>
    </source>
</evidence>
<comment type="similarity">
    <text evidence="1">Belongs to the LysR transcriptional regulatory family.</text>
</comment>
<dbReference type="SUPFAM" id="SSF46785">
    <property type="entry name" value="Winged helix' DNA-binding domain"/>
    <property type="match status" value="1"/>
</dbReference>
<keyword evidence="4" id="KW-0804">Transcription</keyword>
<dbReference type="FunFam" id="1.10.10.10:FF:000511">
    <property type="entry name" value="LysR family transcriptional regulator"/>
    <property type="match status" value="1"/>
</dbReference>
<evidence type="ECO:0000313" key="7">
    <source>
        <dbReference type="Proteomes" id="UP000294335"/>
    </source>
</evidence>
<name>A0AAQ1PBC6_9PSED</name>
<dbReference type="PANTHER" id="PTHR30126">
    <property type="entry name" value="HTH-TYPE TRANSCRIPTIONAL REGULATOR"/>
    <property type="match status" value="1"/>
</dbReference>
<gene>
    <name evidence="6" type="ORF">JV551A3_V1_1640222</name>
</gene>
<dbReference type="Gene3D" id="3.40.190.290">
    <property type="match status" value="1"/>
</dbReference>
<proteinExistence type="inferred from homology"/>
<comment type="caution">
    <text evidence="6">The sequence shown here is derived from an EMBL/GenBank/DDBJ whole genome shotgun (WGS) entry which is preliminary data.</text>
</comment>
<evidence type="ECO:0000256" key="1">
    <source>
        <dbReference type="ARBA" id="ARBA00009437"/>
    </source>
</evidence>
<dbReference type="GO" id="GO:0000976">
    <property type="term" value="F:transcription cis-regulatory region binding"/>
    <property type="evidence" value="ECO:0007669"/>
    <property type="project" value="TreeGrafter"/>
</dbReference>
<dbReference type="RefSeq" id="WP_133971188.1">
    <property type="nucleotide sequence ID" value="NZ_OPYN01000164.1"/>
</dbReference>
<dbReference type="Gene3D" id="1.10.10.10">
    <property type="entry name" value="Winged helix-like DNA-binding domain superfamily/Winged helix DNA-binding domain"/>
    <property type="match status" value="1"/>
</dbReference>
<keyword evidence="3" id="KW-0238">DNA-binding</keyword>
<protein>
    <submittedName>
        <fullName evidence="6">LysR family transcriptional regulator</fullName>
    </submittedName>
</protein>
<keyword evidence="2" id="KW-0805">Transcription regulation</keyword>
<keyword evidence="7" id="KW-1185">Reference proteome</keyword>